<dbReference type="Proteomes" id="UP001447188">
    <property type="component" value="Unassembled WGS sequence"/>
</dbReference>
<feature type="region of interest" description="Disordered" evidence="1">
    <location>
        <begin position="1"/>
        <end position="40"/>
    </location>
</feature>
<dbReference type="Pfam" id="PF13391">
    <property type="entry name" value="HNH_2"/>
    <property type="match status" value="1"/>
</dbReference>
<dbReference type="EMBL" id="JBBBZM010000146">
    <property type="protein sequence ID" value="KAL0632885.1"/>
    <property type="molecule type" value="Genomic_DNA"/>
</dbReference>
<keyword evidence="4" id="KW-1185">Reference proteome</keyword>
<evidence type="ECO:0000313" key="4">
    <source>
        <dbReference type="Proteomes" id="UP001447188"/>
    </source>
</evidence>
<gene>
    <name evidence="3" type="ORF">Q9L58_008227</name>
</gene>
<proteinExistence type="predicted"/>
<reference evidence="3 4" key="1">
    <citation type="submission" date="2024-02" db="EMBL/GenBank/DDBJ databases">
        <title>Discinaceae phylogenomics.</title>
        <authorList>
            <person name="Dirks A.C."/>
            <person name="James T.Y."/>
        </authorList>
    </citation>
    <scope>NUCLEOTIDE SEQUENCE [LARGE SCALE GENOMIC DNA]</scope>
    <source>
        <strain evidence="3 4">ACD0624</strain>
    </source>
</reference>
<feature type="domain" description="HNH nuclease" evidence="2">
    <location>
        <begin position="196"/>
        <end position="276"/>
    </location>
</feature>
<evidence type="ECO:0000256" key="1">
    <source>
        <dbReference type="SAM" id="MobiDB-lite"/>
    </source>
</evidence>
<evidence type="ECO:0000259" key="2">
    <source>
        <dbReference type="Pfam" id="PF13391"/>
    </source>
</evidence>
<sequence length="517" mass="55481">MPSTPELPRPPGPSRAKTDVGPCSQSNRVSKRPQFPSTRRSVPCRILPPVSSPVTPASSFLPIIVELLHPACSIHDLQASLPKPYQAAITRLDELVADSTLAANEKSLLVCALCTAQSFVAVGTVHDLVHTISSPLTPTYELLALVNTIVQGMKAFIAQPGPSSGTSTSGNGSKSSSVTRSVALKDACAARDNKTCVVTGISSLGASCHILPHSVKGDKADNFWALVALFKGPLGMDHLKRMTLGPPPSSTDNIRNMLWLSQDAHTYFDSGKLAIVPVVTGNAAYDPATVTNYTAHIELPYGPQNAQLVVWTTNADGSAHVTPITPGHTITLRTLNPAILPLPHPVLLQLHTALTRLRKMCASAGVPILPDGAPDEDEGEYIHGDITEVDYQDPFGDDNQDIPLFSENTMWPTTSGGLPLKKRYLQLLPGSDESESDQYFQVIKHWASGDLSSSVEGECEGYQVEPIVNRGKRGHQLVDHDDESGSELSRAVTELGGRKRRYEYAWKGSAVVGGSWE</sequence>
<accession>A0ABR3GAD6</accession>
<protein>
    <recommendedName>
        <fullName evidence="2">HNH nuclease domain-containing protein</fullName>
    </recommendedName>
</protein>
<name>A0ABR3GAD6_9PEZI</name>
<dbReference type="InterPro" id="IPR003615">
    <property type="entry name" value="HNH_nuc"/>
</dbReference>
<organism evidence="3 4">
    <name type="scientific">Discina gigas</name>
    <dbReference type="NCBI Taxonomy" id="1032678"/>
    <lineage>
        <taxon>Eukaryota</taxon>
        <taxon>Fungi</taxon>
        <taxon>Dikarya</taxon>
        <taxon>Ascomycota</taxon>
        <taxon>Pezizomycotina</taxon>
        <taxon>Pezizomycetes</taxon>
        <taxon>Pezizales</taxon>
        <taxon>Discinaceae</taxon>
        <taxon>Discina</taxon>
    </lineage>
</organism>
<comment type="caution">
    <text evidence="3">The sequence shown here is derived from an EMBL/GenBank/DDBJ whole genome shotgun (WGS) entry which is preliminary data.</text>
</comment>
<evidence type="ECO:0000313" key="3">
    <source>
        <dbReference type="EMBL" id="KAL0632885.1"/>
    </source>
</evidence>
<feature type="compositionally biased region" description="Pro residues" evidence="1">
    <location>
        <begin position="1"/>
        <end position="13"/>
    </location>
</feature>